<dbReference type="Proteomes" id="UP000192448">
    <property type="component" value="Unassembled WGS sequence"/>
</dbReference>
<evidence type="ECO:0000256" key="1">
    <source>
        <dbReference type="SAM" id="MobiDB-lite"/>
    </source>
</evidence>
<accession>A0A1X0AMW1</accession>
<name>A0A1X0AMW1_9MYCO</name>
<reference evidence="2 3" key="1">
    <citation type="submission" date="2017-02" db="EMBL/GenBank/DDBJ databases">
        <title>The new phylogeny of genus Mycobacterium.</title>
        <authorList>
            <person name="Tortoli E."/>
            <person name="Trovato A."/>
            <person name="Cirillo D.M."/>
        </authorList>
    </citation>
    <scope>NUCLEOTIDE SEQUENCE [LARGE SCALE GENOMIC DNA]</scope>
    <source>
        <strain evidence="2 3">RW6</strain>
    </source>
</reference>
<proteinExistence type="predicted"/>
<gene>
    <name evidence="2" type="ORF">BST13_26050</name>
</gene>
<dbReference type="STRING" id="1927124.BST13_26050"/>
<protein>
    <submittedName>
        <fullName evidence="2">Uncharacterized protein</fullName>
    </submittedName>
</protein>
<keyword evidence="3" id="KW-1185">Reference proteome</keyword>
<dbReference type="EMBL" id="MVHF01000032">
    <property type="protein sequence ID" value="ORA31352.1"/>
    <property type="molecule type" value="Genomic_DNA"/>
</dbReference>
<organism evidence="2 3">
    <name type="scientific">Mycobacterium aquaticum</name>
    <dbReference type="NCBI Taxonomy" id="1927124"/>
    <lineage>
        <taxon>Bacteria</taxon>
        <taxon>Bacillati</taxon>
        <taxon>Actinomycetota</taxon>
        <taxon>Actinomycetes</taxon>
        <taxon>Mycobacteriales</taxon>
        <taxon>Mycobacteriaceae</taxon>
        <taxon>Mycobacterium</taxon>
    </lineage>
</organism>
<feature type="region of interest" description="Disordered" evidence="1">
    <location>
        <begin position="200"/>
        <end position="223"/>
    </location>
</feature>
<sequence length="223" mass="24364">MGRQRATRAVSSKRDIQPWRMAPSPTLLIRAPACTRAGLVTDLQRAAGNAAVCRLLTEPHRPSPSVHGGGPNVSLHGDTTAEYDGGISKWAPKSVKRATGCTECLDDDPCVHAVGTFSVAYHANVTITMPDVPDGLTECQQRRVRAFLRDVLAPHEREHARRFHTYDGTTTHRVDFTGCGMSALQEHLQSIHDNEEATRHSAADSHSAAIDPFNRPIDLDCQD</sequence>
<dbReference type="AlphaFoldDB" id="A0A1X0AMW1"/>
<comment type="caution">
    <text evidence="2">The sequence shown here is derived from an EMBL/GenBank/DDBJ whole genome shotgun (WGS) entry which is preliminary data.</text>
</comment>
<evidence type="ECO:0000313" key="3">
    <source>
        <dbReference type="Proteomes" id="UP000192448"/>
    </source>
</evidence>
<evidence type="ECO:0000313" key="2">
    <source>
        <dbReference type="EMBL" id="ORA31352.1"/>
    </source>
</evidence>